<dbReference type="Pfam" id="PF23169">
    <property type="entry name" value="HalD"/>
    <property type="match status" value="1"/>
</dbReference>
<dbReference type="Proteomes" id="UP000184731">
    <property type="component" value="Chromosome"/>
</dbReference>
<dbReference type="OrthoDB" id="2897833at2"/>
<dbReference type="KEGG" id="saqi:AXG55_02005"/>
<evidence type="ECO:0008006" key="3">
    <source>
        <dbReference type="Google" id="ProtNLM"/>
    </source>
</evidence>
<accession>A0A1L4CXS6</accession>
<gene>
    <name evidence="1" type="ORF">AXG55_02005</name>
</gene>
<keyword evidence="2" id="KW-1185">Reference proteome</keyword>
<dbReference type="STRING" id="1915309.AXG55_02005"/>
<proteinExistence type="predicted"/>
<dbReference type="EMBL" id="CP017834">
    <property type="protein sequence ID" value="APJ02761.1"/>
    <property type="molecule type" value="Genomic_DNA"/>
</dbReference>
<reference evidence="1 2" key="1">
    <citation type="submission" date="2016-10" db="EMBL/GenBank/DDBJ databases">
        <title>Silvanigrella aquatica sp. nov., isolated from a freshwater lake located in the Black Forest, Germany, description of Silvanigrellaceae fam. nov., Silvanigrellales ord. nov., reclassification of the order Bdellovibrionales in the class Oligoflexia, reclassification of the families Bacteriovoracaceae and Halobacteriovoraceae in the new order Bacteriovoracales ord. nov., and reclassification of the family Pseudobacteriovoracaceae in the order Oligoflexiales.</title>
        <authorList>
            <person name="Hahn M.W."/>
            <person name="Schmidt J."/>
            <person name="Koll U."/>
            <person name="Rohde M."/>
            <person name="Verbag S."/>
            <person name="Pitt A."/>
            <person name="Nakai R."/>
            <person name="Naganuma T."/>
            <person name="Lang E."/>
        </authorList>
    </citation>
    <scope>NUCLEOTIDE SEQUENCE [LARGE SCALE GENOMIC DNA]</scope>
    <source>
        <strain evidence="1 2">MWH-Nonnen-W8red</strain>
    </source>
</reference>
<organism evidence="1 2">
    <name type="scientific">Silvanigrella aquatica</name>
    <dbReference type="NCBI Taxonomy" id="1915309"/>
    <lineage>
        <taxon>Bacteria</taxon>
        <taxon>Pseudomonadati</taxon>
        <taxon>Bdellovibrionota</taxon>
        <taxon>Oligoflexia</taxon>
        <taxon>Silvanigrellales</taxon>
        <taxon>Silvanigrellaceae</taxon>
        <taxon>Silvanigrella</taxon>
    </lineage>
</organism>
<dbReference type="RefSeq" id="WP_148696470.1">
    <property type="nucleotide sequence ID" value="NZ_CP017834.1"/>
</dbReference>
<dbReference type="InterPro" id="IPR056470">
    <property type="entry name" value="BesD/HalB-like"/>
</dbReference>
<dbReference type="AlphaFoldDB" id="A0A1L4CXS6"/>
<protein>
    <recommendedName>
        <fullName evidence="3">Fe2OG dioxygenase domain-containing protein</fullName>
    </recommendedName>
</protein>
<dbReference type="SUPFAM" id="SSF51197">
    <property type="entry name" value="Clavaminate synthase-like"/>
    <property type="match status" value="1"/>
</dbReference>
<name>A0A1L4CXS6_9BACT</name>
<sequence>MKILSDICIDYLSLRKNIDENGVINLTNYFSKSILSLLQNEIVEIFTKNKKRRDIYMRETDNTPRKMYTVSQKAIYESSDLIPAFYSSKDLNLLLNKITGKDISPVPVESGERFVINGLENAKDTHGWHWDDYTYALVFIAKAPSVEFGGYLEAIPNTLNEKNESNAFTAINNNKIDRHFYSEKNIYFMKSDTTLHRVTPINNENLRVSLAMAWATDKDLRLDLDHMTIKNLYGI</sequence>
<evidence type="ECO:0000313" key="1">
    <source>
        <dbReference type="EMBL" id="APJ02761.1"/>
    </source>
</evidence>
<evidence type="ECO:0000313" key="2">
    <source>
        <dbReference type="Proteomes" id="UP000184731"/>
    </source>
</evidence>